<evidence type="ECO:0000313" key="2">
    <source>
        <dbReference type="Proteomes" id="UP000235653"/>
    </source>
</evidence>
<protein>
    <submittedName>
        <fullName evidence="1">2-oxoisovalerate dehydrogenase</fullName>
    </submittedName>
</protein>
<dbReference type="AlphaFoldDB" id="A0A2P5P747"/>
<keyword evidence="2" id="KW-1185">Reference proteome</keyword>
<dbReference type="Proteomes" id="UP000235653">
    <property type="component" value="Unassembled WGS sequence"/>
</dbReference>
<dbReference type="EMBL" id="JQAN02000009">
    <property type="protein sequence ID" value="PPD58121.1"/>
    <property type="molecule type" value="Genomic_DNA"/>
</dbReference>
<organism evidence="1 2">
    <name type="scientific">Dehalogenimonas etheniformans</name>
    <dbReference type="NCBI Taxonomy" id="1536648"/>
    <lineage>
        <taxon>Bacteria</taxon>
        <taxon>Bacillati</taxon>
        <taxon>Chloroflexota</taxon>
        <taxon>Dehalococcoidia</taxon>
        <taxon>Dehalococcoidales</taxon>
        <taxon>Dehalococcoidaceae</taxon>
        <taxon>Dehalogenimonas</taxon>
    </lineage>
</organism>
<reference evidence="1 2" key="1">
    <citation type="journal article" date="2017" name="ISME J.">
        <title>Grape pomace compost harbors organohalide-respiring Dehalogenimonas species with novel reductive dehalogenase genes.</title>
        <authorList>
            <person name="Yang Y."/>
            <person name="Higgins S.A."/>
            <person name="Yan J."/>
            <person name="Simsir B."/>
            <person name="Chourey K."/>
            <person name="Iyer R."/>
            <person name="Hettich R.L."/>
            <person name="Baldwin B."/>
            <person name="Ogles D.M."/>
            <person name="Loffler F.E."/>
        </authorList>
    </citation>
    <scope>NUCLEOTIDE SEQUENCE [LARGE SCALE GENOMIC DNA]</scope>
    <source>
        <strain evidence="1 2">GP</strain>
    </source>
</reference>
<name>A0A2P5P747_9CHLR</name>
<comment type="caution">
    <text evidence="1">The sequence shown here is derived from an EMBL/GenBank/DDBJ whole genome shotgun (WGS) entry which is preliminary data.</text>
</comment>
<evidence type="ECO:0000313" key="1">
    <source>
        <dbReference type="EMBL" id="PPD58121.1"/>
    </source>
</evidence>
<sequence length="68" mass="7432">MNEIIFLVQEDPEGGFTARALGQPIFTEADTLDELKSQVRDALACHFGYGAAPPVVRLSLQKDEVILS</sequence>
<proteinExistence type="predicted"/>
<accession>A0A2P5P747</accession>
<dbReference type="RefSeq" id="WP_102331130.1">
    <property type="nucleotide sequence ID" value="NZ_CP058566.2"/>
</dbReference>
<dbReference type="OrthoDB" id="9805307at2"/>
<dbReference type="Gene3D" id="3.30.160.250">
    <property type="match status" value="1"/>
</dbReference>
<gene>
    <name evidence="1" type="ORF">JP09_004820</name>
</gene>